<protein>
    <recommendedName>
        <fullName evidence="2">pre-crRNA processing endonuclease</fullName>
        <ecNumber evidence="2">3.1.-.-</ecNumber>
    </recommendedName>
</protein>
<dbReference type="NCBIfam" id="TIGR01876">
    <property type="entry name" value="cas_Cas5d"/>
    <property type="match status" value="1"/>
</dbReference>
<keyword evidence="2" id="KW-0540">Nuclease</keyword>
<dbReference type="EMBL" id="LN831776">
    <property type="protein sequence ID" value="CQR53509.1"/>
    <property type="molecule type" value="Genomic_DNA"/>
</dbReference>
<dbReference type="PATRIC" id="fig|1073571.4.peg.1471"/>
<name>A0A0E4CV66_9BACL</name>
<dbReference type="InterPro" id="IPR013422">
    <property type="entry name" value="CRISPR-assoc_prot_Cas5_N"/>
</dbReference>
<dbReference type="GO" id="GO:0051607">
    <property type="term" value="P:defense response to virus"/>
    <property type="evidence" value="ECO:0007669"/>
    <property type="project" value="UniProtKB-UniRule"/>
</dbReference>
<dbReference type="GO" id="GO:0016787">
    <property type="term" value="F:hydrolase activity"/>
    <property type="evidence" value="ECO:0007669"/>
    <property type="project" value="UniProtKB-KW"/>
</dbReference>
<evidence type="ECO:0000256" key="1">
    <source>
        <dbReference type="ARBA" id="ARBA00023118"/>
    </source>
</evidence>
<keyword evidence="1 2" id="KW-0051">Antiviral defense</keyword>
<keyword evidence="2" id="KW-0378">Hydrolase</keyword>
<dbReference type="EC" id="3.1.-.-" evidence="2"/>
<dbReference type="AlphaFoldDB" id="A0A0E4CV66"/>
<keyword evidence="2" id="KW-0255">Endonuclease</keyword>
<evidence type="ECO:0000256" key="2">
    <source>
        <dbReference type="PIRNR" id="PIRNR029950"/>
    </source>
</evidence>
<dbReference type="InterPro" id="IPR021124">
    <property type="entry name" value="CRISPR-assoc_prot_Cas5"/>
</dbReference>
<comment type="similarity">
    <text evidence="2">Belongs to the CRISPR-associated protein Cas5 family. Subtype I-C/Dvulg subfamily.</text>
</comment>
<evidence type="ECO:0000313" key="4">
    <source>
        <dbReference type="Proteomes" id="UP000033163"/>
    </source>
</evidence>
<sequence>MRNSIEFKVYGKYALFTDPLTKLGGEKLTYSVPTYQALKGIVESIYWKPTIHIIVEEVRIMNAIRMESKGIRPMDYGGGNTLANYTYLKDVCYEVRAHFEFNMNRPDLEHDRNEHKHHNLLKRSLQAGGRRDIFLGARECQAYVEPCVFGVERGFYNDYGDIHLGSMVHGINYPDETGRDEMEVRLWSPVMRDGIIRFIRPEECTQVRRIAEMKPKSFNETNLQTAEELLAQIEAEEKA</sequence>
<dbReference type="GO" id="GO:0003723">
    <property type="term" value="F:RNA binding"/>
    <property type="evidence" value="ECO:0007669"/>
    <property type="project" value="UniProtKB-UniRule"/>
</dbReference>
<keyword evidence="2" id="KW-0694">RNA-binding</keyword>
<dbReference type="CDD" id="cd09752">
    <property type="entry name" value="Cas5_I-C"/>
    <property type="match status" value="1"/>
</dbReference>
<organism evidence="3 4">
    <name type="scientific">Paenibacillus riograndensis SBR5</name>
    <dbReference type="NCBI Taxonomy" id="1073571"/>
    <lineage>
        <taxon>Bacteria</taxon>
        <taxon>Bacillati</taxon>
        <taxon>Bacillota</taxon>
        <taxon>Bacilli</taxon>
        <taxon>Bacillales</taxon>
        <taxon>Paenibacillaceae</taxon>
        <taxon>Paenibacillus</taxon>
        <taxon>Paenibacillus sonchi group</taxon>
    </lineage>
</organism>
<dbReference type="STRING" id="483937.AMQ84_22970"/>
<dbReference type="InterPro" id="IPR010155">
    <property type="entry name" value="CRISPR-assoc_prot_Cas5d"/>
</dbReference>
<accession>A0A0E4CV66</accession>
<dbReference type="PIRSF" id="PIRSF029950">
    <property type="entry name" value="Cas_CT1134"/>
    <property type="match status" value="1"/>
</dbReference>
<dbReference type="NCBIfam" id="TIGR02593">
    <property type="entry name" value="CRISPR_cas5"/>
    <property type="match status" value="1"/>
</dbReference>
<dbReference type="Gene3D" id="3.30.70.2660">
    <property type="match status" value="1"/>
</dbReference>
<dbReference type="GO" id="GO:0004519">
    <property type="term" value="F:endonuclease activity"/>
    <property type="evidence" value="ECO:0007669"/>
    <property type="project" value="UniProtKB-UniRule"/>
</dbReference>
<dbReference type="Pfam" id="PF09704">
    <property type="entry name" value="Cas_Cas5d"/>
    <property type="match status" value="1"/>
</dbReference>
<gene>
    <name evidence="3" type="ORF">PRIO_1407</name>
</gene>
<dbReference type="GO" id="GO:0043571">
    <property type="term" value="P:maintenance of CRISPR repeat elements"/>
    <property type="evidence" value="ECO:0007669"/>
    <property type="project" value="UniProtKB-UniRule"/>
</dbReference>
<dbReference type="HOGENOM" id="CLU_093736_0_0_9"/>
<reference evidence="4" key="1">
    <citation type="submission" date="2015-03" db="EMBL/GenBank/DDBJ databases">
        <authorList>
            <person name="Wibberg D."/>
        </authorList>
    </citation>
    <scope>NUCLEOTIDE SEQUENCE [LARGE SCALE GENOMIC DNA]</scope>
</reference>
<evidence type="ECO:0000313" key="3">
    <source>
        <dbReference type="EMBL" id="CQR53509.1"/>
    </source>
</evidence>
<comment type="function">
    <text evidence="2">CRISPR (clustered regularly interspaced short palindromic repeat) is an adaptive immune system that provides protection against mobile genetic elements (viruses, transposable elements and conjugative plasmids). CRISPR clusters contain spacers, sequences complementary to antecedent mobile elements, and target invading nucleic acids. CRISPR clusters are transcribed and processed into CRISPR RNA (crRNA).</text>
</comment>
<proteinExistence type="inferred from homology"/>
<dbReference type="KEGG" id="pri:PRIO_1407"/>
<dbReference type="Proteomes" id="UP000033163">
    <property type="component" value="Chromosome I"/>
</dbReference>
<dbReference type="RefSeq" id="WP_020431506.1">
    <property type="nucleotide sequence ID" value="NZ_AGBD01001293.1"/>
</dbReference>